<dbReference type="Pfam" id="PF14246">
    <property type="entry name" value="TetR_C_7"/>
    <property type="match status" value="1"/>
</dbReference>
<dbReference type="GO" id="GO:0000976">
    <property type="term" value="F:transcription cis-regulatory region binding"/>
    <property type="evidence" value="ECO:0007669"/>
    <property type="project" value="TreeGrafter"/>
</dbReference>
<dbReference type="InterPro" id="IPR039536">
    <property type="entry name" value="TetR_C_Proteobacteria"/>
</dbReference>
<evidence type="ECO:0000313" key="5">
    <source>
        <dbReference type="Proteomes" id="UP000548476"/>
    </source>
</evidence>
<dbReference type="InterPro" id="IPR009057">
    <property type="entry name" value="Homeodomain-like_sf"/>
</dbReference>
<evidence type="ECO:0000256" key="2">
    <source>
        <dbReference type="PROSITE-ProRule" id="PRU00335"/>
    </source>
</evidence>
<keyword evidence="5" id="KW-1185">Reference proteome</keyword>
<keyword evidence="1 2" id="KW-0238">DNA-binding</keyword>
<dbReference type="InterPro" id="IPR050109">
    <property type="entry name" value="HTH-type_TetR-like_transc_reg"/>
</dbReference>
<feature type="DNA-binding region" description="H-T-H motif" evidence="2">
    <location>
        <begin position="30"/>
        <end position="49"/>
    </location>
</feature>
<gene>
    <name evidence="4" type="ORF">HNR73_005066</name>
</gene>
<dbReference type="PANTHER" id="PTHR30055">
    <property type="entry name" value="HTH-TYPE TRANSCRIPTIONAL REGULATOR RUTR"/>
    <property type="match status" value="1"/>
</dbReference>
<reference evidence="4 5" key="1">
    <citation type="submission" date="2020-08" db="EMBL/GenBank/DDBJ databases">
        <title>Genomic Encyclopedia of Type Strains, Phase IV (KMG-IV): sequencing the most valuable type-strain genomes for metagenomic binning, comparative biology and taxonomic classification.</title>
        <authorList>
            <person name="Goeker M."/>
        </authorList>
    </citation>
    <scope>NUCLEOTIDE SEQUENCE [LARGE SCALE GENOMIC DNA]</scope>
    <source>
        <strain evidence="4 5">YIM 65646</strain>
    </source>
</reference>
<proteinExistence type="predicted"/>
<dbReference type="Proteomes" id="UP000548476">
    <property type="component" value="Unassembled WGS sequence"/>
</dbReference>
<dbReference type="RefSeq" id="WP_184790007.1">
    <property type="nucleotide sequence ID" value="NZ_BONT01000106.1"/>
</dbReference>
<dbReference type="Pfam" id="PF00440">
    <property type="entry name" value="TetR_N"/>
    <property type="match status" value="1"/>
</dbReference>
<evidence type="ECO:0000256" key="1">
    <source>
        <dbReference type="ARBA" id="ARBA00023125"/>
    </source>
</evidence>
<dbReference type="AlphaFoldDB" id="A0A841FQT6"/>
<evidence type="ECO:0000259" key="3">
    <source>
        <dbReference type="PROSITE" id="PS50977"/>
    </source>
</evidence>
<dbReference type="SUPFAM" id="SSF46689">
    <property type="entry name" value="Homeodomain-like"/>
    <property type="match status" value="1"/>
</dbReference>
<dbReference type="PANTHER" id="PTHR30055:SF146">
    <property type="entry name" value="HTH-TYPE TRANSCRIPTIONAL DUAL REGULATOR CECR"/>
    <property type="match status" value="1"/>
</dbReference>
<comment type="caution">
    <text evidence="4">The sequence shown here is derived from an EMBL/GenBank/DDBJ whole genome shotgun (WGS) entry which is preliminary data.</text>
</comment>
<sequence length="212" mass="22353">MAARGQPGKRGDIMRGALAVFARDGYTRASIDAISAEAGVSTRTIYNHFQDKAALFVAVVRASTEGVAEAQTAIITRHPLGGGDLGDLEAALAALAADLAAPMSGDHAEHFALVRQLDAESGHVPEEAVETWRESGPDRVQGLLAERFAGLMRDGRMRAEGADAGLAASHFLLLVRGALPFQHGLGRRGEDEVEVAVRAGVRAFLWGYGVRG</sequence>
<dbReference type="PRINTS" id="PR00455">
    <property type="entry name" value="HTHTETR"/>
</dbReference>
<dbReference type="InterPro" id="IPR023772">
    <property type="entry name" value="DNA-bd_HTH_TetR-type_CS"/>
</dbReference>
<dbReference type="EMBL" id="JACHGT010000011">
    <property type="protein sequence ID" value="MBB6037193.1"/>
    <property type="molecule type" value="Genomic_DNA"/>
</dbReference>
<dbReference type="PROSITE" id="PS50977">
    <property type="entry name" value="HTH_TETR_2"/>
    <property type="match status" value="1"/>
</dbReference>
<evidence type="ECO:0000313" key="4">
    <source>
        <dbReference type="EMBL" id="MBB6037193.1"/>
    </source>
</evidence>
<protein>
    <submittedName>
        <fullName evidence="4">AcrR family transcriptional regulator</fullName>
    </submittedName>
</protein>
<dbReference type="PROSITE" id="PS01081">
    <property type="entry name" value="HTH_TETR_1"/>
    <property type="match status" value="1"/>
</dbReference>
<organism evidence="4 5">
    <name type="scientific">Phytomonospora endophytica</name>
    <dbReference type="NCBI Taxonomy" id="714109"/>
    <lineage>
        <taxon>Bacteria</taxon>
        <taxon>Bacillati</taxon>
        <taxon>Actinomycetota</taxon>
        <taxon>Actinomycetes</taxon>
        <taxon>Micromonosporales</taxon>
        <taxon>Micromonosporaceae</taxon>
        <taxon>Phytomonospora</taxon>
    </lineage>
</organism>
<feature type="domain" description="HTH tetR-type" evidence="3">
    <location>
        <begin position="7"/>
        <end position="67"/>
    </location>
</feature>
<dbReference type="Gene3D" id="1.10.357.10">
    <property type="entry name" value="Tetracycline Repressor, domain 2"/>
    <property type="match status" value="1"/>
</dbReference>
<accession>A0A841FQT6</accession>
<dbReference type="InterPro" id="IPR001647">
    <property type="entry name" value="HTH_TetR"/>
</dbReference>
<dbReference type="GO" id="GO:0003700">
    <property type="term" value="F:DNA-binding transcription factor activity"/>
    <property type="evidence" value="ECO:0007669"/>
    <property type="project" value="TreeGrafter"/>
</dbReference>
<name>A0A841FQT6_9ACTN</name>